<keyword evidence="2" id="KW-1185">Reference proteome</keyword>
<dbReference type="OrthoDB" id="3267842at2"/>
<evidence type="ECO:0000313" key="2">
    <source>
        <dbReference type="Proteomes" id="UP000272015"/>
    </source>
</evidence>
<sequence length="64" mass="6923">MDTYLSPAQVMEIIPGITRAGLAQLRYEGKGPAYLKPTAKLVVYKRSVVLEWLEASARTGTAAA</sequence>
<accession>A0A3A5MPU6</accession>
<name>A0A3A5MPU6_9MICO</name>
<dbReference type="Proteomes" id="UP000272015">
    <property type="component" value="Unassembled WGS sequence"/>
</dbReference>
<evidence type="ECO:0008006" key="3">
    <source>
        <dbReference type="Google" id="ProtNLM"/>
    </source>
</evidence>
<organism evidence="1 2">
    <name type="scientific">Cryobacterium melibiosiphilum</name>
    <dbReference type="NCBI Taxonomy" id="995039"/>
    <lineage>
        <taxon>Bacteria</taxon>
        <taxon>Bacillati</taxon>
        <taxon>Actinomycetota</taxon>
        <taxon>Actinomycetes</taxon>
        <taxon>Micrococcales</taxon>
        <taxon>Microbacteriaceae</taxon>
        <taxon>Cryobacterium</taxon>
    </lineage>
</organism>
<comment type="caution">
    <text evidence="1">The sequence shown here is derived from an EMBL/GenBank/DDBJ whole genome shotgun (WGS) entry which is preliminary data.</text>
</comment>
<protein>
    <recommendedName>
        <fullName evidence="3">DNA-binding protein</fullName>
    </recommendedName>
</protein>
<dbReference type="AlphaFoldDB" id="A0A3A5MPU6"/>
<gene>
    <name evidence="1" type="ORF">D6T64_05680</name>
</gene>
<dbReference type="EMBL" id="QZVS01000068">
    <property type="protein sequence ID" value="RJT89839.1"/>
    <property type="molecule type" value="Genomic_DNA"/>
</dbReference>
<reference evidence="1 2" key="1">
    <citation type="submission" date="2018-09" db="EMBL/GenBank/DDBJ databases">
        <title>Novel species of Cryobacterium.</title>
        <authorList>
            <person name="Liu Q."/>
            <person name="Xin Y.-H."/>
        </authorList>
    </citation>
    <scope>NUCLEOTIDE SEQUENCE [LARGE SCALE GENOMIC DNA]</scope>
    <source>
        <strain evidence="1 2">Hh39</strain>
    </source>
</reference>
<proteinExistence type="predicted"/>
<evidence type="ECO:0000313" key="1">
    <source>
        <dbReference type="EMBL" id="RJT89839.1"/>
    </source>
</evidence>